<evidence type="ECO:0000256" key="2">
    <source>
        <dbReference type="ARBA" id="ARBA00022643"/>
    </source>
</evidence>
<keyword evidence="1" id="KW-0285">Flavoprotein</keyword>
<reference evidence="4" key="1">
    <citation type="submission" date="2021-05" db="EMBL/GenBank/DDBJ databases">
        <authorList>
            <person name="Arsene-Ploetze F."/>
        </authorList>
    </citation>
    <scope>NUCLEOTIDE SEQUENCE</scope>
    <source>
        <strain evidence="4">DSM 42138</strain>
    </source>
</reference>
<protein>
    <submittedName>
        <fullName evidence="4">NADPH-dependent FMN reductase</fullName>
    </submittedName>
</protein>
<organism evidence="4 5">
    <name type="scientific">Actinacidiphila cocklensis</name>
    <dbReference type="NCBI Taxonomy" id="887465"/>
    <lineage>
        <taxon>Bacteria</taxon>
        <taxon>Bacillati</taxon>
        <taxon>Actinomycetota</taxon>
        <taxon>Actinomycetes</taxon>
        <taxon>Kitasatosporales</taxon>
        <taxon>Streptomycetaceae</taxon>
        <taxon>Actinacidiphila</taxon>
    </lineage>
</organism>
<dbReference type="PANTHER" id="PTHR43278">
    <property type="entry name" value="NAD(P)H-DEPENDENT FMN-CONTAINING OXIDOREDUCTASE YWQN-RELATED"/>
    <property type="match status" value="1"/>
</dbReference>
<name>A0A9W4GNJ1_9ACTN</name>
<dbReference type="Proteomes" id="UP001152519">
    <property type="component" value="Unassembled WGS sequence"/>
</dbReference>
<comment type="caution">
    <text evidence="4">The sequence shown here is derived from an EMBL/GenBank/DDBJ whole genome shotgun (WGS) entry which is preliminary data.</text>
</comment>
<dbReference type="AlphaFoldDB" id="A0A9W4GNJ1"/>
<feature type="domain" description="NADPH-dependent FMN reductase-like" evidence="3">
    <location>
        <begin position="11"/>
        <end position="139"/>
    </location>
</feature>
<dbReference type="InterPro" id="IPR029039">
    <property type="entry name" value="Flavoprotein-like_sf"/>
</dbReference>
<keyword evidence="2" id="KW-0288">FMN</keyword>
<dbReference type="Gene3D" id="3.40.50.360">
    <property type="match status" value="1"/>
</dbReference>
<dbReference type="Pfam" id="PF03358">
    <property type="entry name" value="FMN_red"/>
    <property type="match status" value="1"/>
</dbReference>
<evidence type="ECO:0000256" key="1">
    <source>
        <dbReference type="ARBA" id="ARBA00022630"/>
    </source>
</evidence>
<evidence type="ECO:0000313" key="4">
    <source>
        <dbReference type="EMBL" id="CAG6391393.1"/>
    </source>
</evidence>
<dbReference type="PANTHER" id="PTHR43278:SF4">
    <property type="entry name" value="NAD(P)H-DEPENDENT FMN-CONTAINING OXIDOREDUCTASE YWQN-RELATED"/>
    <property type="match status" value="1"/>
</dbReference>
<sequence length="189" mass="20662">MRMHDFSGRRFLFLLGSTRAGGNTEALAQQAAAQLPSDAEQHWVRLAEMQLPAFTDVRHDGDGSYPPPTGHARTLLDATLDATDLVIASPLYWYSVSTPTKQYLDHWSAWMRVPGVDFRARMAGRTLWGVTALAGADHSDADPLVGTLARTASYMRMDFRGVLLASATRPGQIAADQDAALRAKAFFTP</sequence>
<evidence type="ECO:0000259" key="3">
    <source>
        <dbReference type="Pfam" id="PF03358"/>
    </source>
</evidence>
<dbReference type="InterPro" id="IPR005025">
    <property type="entry name" value="FMN_Rdtase-like_dom"/>
</dbReference>
<evidence type="ECO:0000313" key="5">
    <source>
        <dbReference type="Proteomes" id="UP001152519"/>
    </source>
</evidence>
<dbReference type="GO" id="GO:0016491">
    <property type="term" value="F:oxidoreductase activity"/>
    <property type="evidence" value="ECO:0007669"/>
    <property type="project" value="InterPro"/>
</dbReference>
<dbReference type="SUPFAM" id="SSF52218">
    <property type="entry name" value="Flavoproteins"/>
    <property type="match status" value="1"/>
</dbReference>
<dbReference type="EMBL" id="CAJSLV010000024">
    <property type="protein sequence ID" value="CAG6391393.1"/>
    <property type="molecule type" value="Genomic_DNA"/>
</dbReference>
<proteinExistence type="predicted"/>
<dbReference type="InterPro" id="IPR051796">
    <property type="entry name" value="ISF_SsuE-like"/>
</dbReference>
<keyword evidence="5" id="KW-1185">Reference proteome</keyword>
<gene>
    <name evidence="4" type="ORF">SCOCK_120029</name>
</gene>
<accession>A0A9W4GNJ1</accession>